<gene>
    <name evidence="1" type="ORF">HLA92_02070</name>
</gene>
<dbReference type="Proteomes" id="UP000502118">
    <property type="component" value="Chromosome"/>
</dbReference>
<keyword evidence="2" id="KW-1185">Reference proteome</keyword>
<dbReference type="KEGG" id="mmio:HLA92_02070"/>
<name>A0A6M4JIB4_9MOLU</name>
<proteinExistence type="predicted"/>
<dbReference type="InterPro" id="IPR025234">
    <property type="entry name" value="YjzH-like"/>
</dbReference>
<dbReference type="Pfam" id="PF13783">
    <property type="entry name" value="DUF4177"/>
    <property type="match status" value="1"/>
</dbReference>
<dbReference type="AlphaFoldDB" id="A0A6M4JIB4"/>
<evidence type="ECO:0000313" key="1">
    <source>
        <dbReference type="EMBL" id="QJR44211.1"/>
    </source>
</evidence>
<accession>A0A6M4JIB4</accession>
<reference evidence="1 2" key="1">
    <citation type="submission" date="2020-05" db="EMBL/GenBank/DDBJ databases">
        <title>Novel Mycoplasma species detected in Mirounga angustirostris (northern elephant seal) from the USA.</title>
        <authorList>
            <person name="Volokhov D.V."/>
        </authorList>
    </citation>
    <scope>NUCLEOTIDE SEQUENCE [LARGE SCALE GENOMIC DNA]</scope>
    <source>
        <strain evidence="1 2">Mirounga ES2806-NAS</strain>
    </source>
</reference>
<organism evidence="1 2">
    <name type="scientific">Mycoplasma miroungirhinis</name>
    <dbReference type="NCBI Taxonomy" id="754516"/>
    <lineage>
        <taxon>Bacteria</taxon>
        <taxon>Bacillati</taxon>
        <taxon>Mycoplasmatota</taxon>
        <taxon>Mollicutes</taxon>
        <taxon>Mycoplasmataceae</taxon>
        <taxon>Mycoplasma</taxon>
    </lineage>
</organism>
<protein>
    <submittedName>
        <fullName evidence="1">DUF4177 domain-containing protein</fullName>
    </submittedName>
</protein>
<evidence type="ECO:0000313" key="2">
    <source>
        <dbReference type="Proteomes" id="UP000502118"/>
    </source>
</evidence>
<dbReference type="EMBL" id="CP053097">
    <property type="protein sequence ID" value="QJR44211.1"/>
    <property type="molecule type" value="Genomic_DNA"/>
</dbReference>
<sequence length="84" mass="9431">MFKDPSTFSHLTNESDLKYVVTQVTLKEKFFGTGSKNLKKLEFVINKQAEKGYKLHTMSVATSHSLGLFGGDRMQATLVFEKVA</sequence>
<dbReference type="RefSeq" id="WP_171113063.1">
    <property type="nucleotide sequence ID" value="NZ_CP053097.1"/>
</dbReference>